<evidence type="ECO:0000256" key="1">
    <source>
        <dbReference type="ARBA" id="ARBA00004141"/>
    </source>
</evidence>
<keyword evidence="3 6" id="KW-1133">Transmembrane helix</keyword>
<comment type="subcellular location">
    <subcellularLocation>
        <location evidence="1">Membrane</location>
        <topology evidence="1">Multi-pass membrane protein</topology>
    </subcellularLocation>
</comment>
<keyword evidence="8" id="KW-1185">Reference proteome</keyword>
<dbReference type="InterPro" id="IPR024002">
    <property type="entry name" value="For/NO2_transpt_CS"/>
</dbReference>
<evidence type="ECO:0000256" key="4">
    <source>
        <dbReference type="ARBA" id="ARBA00023136"/>
    </source>
</evidence>
<dbReference type="PANTHER" id="PTHR30520">
    <property type="entry name" value="FORMATE TRANSPORTER-RELATED"/>
    <property type="match status" value="1"/>
</dbReference>
<dbReference type="GeneID" id="56349635"/>
<dbReference type="PANTHER" id="PTHR30520:SF8">
    <property type="entry name" value="NITRITE TRANSPORTER NIRC"/>
    <property type="match status" value="1"/>
</dbReference>
<sequence length="275" mass="30415">MEIHPVDKAINYALKKKETLDDSFFRYFVKAILAGIYIGFALMLCYRLAQPFFDIHSPATYMMTSLFFGLALVLISYGGGELFTGNTMAFAMSTLSGATSWKDTIYNWVSTYFGNLVGALFFALLIYYSGLFSLVPKTTWLMDVANSKMSATTVELFVRGILCNWLVCLAIWIPMNVKGDVGKIIATLLIVFAFMISGYEHSVANMALFSIALIVPHPETITLANALHNLIPVTIGNIVGGAFFVGALNLYIFPKKKRKTNESSLRVTTPKSLAK</sequence>
<dbReference type="GO" id="GO:0015499">
    <property type="term" value="F:formate transmembrane transporter activity"/>
    <property type="evidence" value="ECO:0007669"/>
    <property type="project" value="TreeGrafter"/>
</dbReference>
<dbReference type="Pfam" id="PF01226">
    <property type="entry name" value="Form_Nir_trans"/>
    <property type="match status" value="1"/>
</dbReference>
<evidence type="ECO:0000256" key="2">
    <source>
        <dbReference type="ARBA" id="ARBA00022692"/>
    </source>
</evidence>
<feature type="transmembrane region" description="Helical" evidence="6">
    <location>
        <begin position="230"/>
        <end position="253"/>
    </location>
</feature>
<feature type="transmembrane region" description="Helical" evidence="6">
    <location>
        <begin position="181"/>
        <end position="199"/>
    </location>
</feature>
<keyword evidence="4 6" id="KW-0472">Membrane</keyword>
<evidence type="ECO:0000256" key="3">
    <source>
        <dbReference type="ARBA" id="ARBA00022989"/>
    </source>
</evidence>
<dbReference type="Proteomes" id="UP000036045">
    <property type="component" value="Unassembled WGS sequence"/>
</dbReference>
<dbReference type="InterPro" id="IPR000292">
    <property type="entry name" value="For/NO2_transpt"/>
</dbReference>
<dbReference type="NCBIfam" id="TIGR00790">
    <property type="entry name" value="fnt"/>
    <property type="match status" value="1"/>
</dbReference>
<dbReference type="GO" id="GO:0005886">
    <property type="term" value="C:plasma membrane"/>
    <property type="evidence" value="ECO:0007669"/>
    <property type="project" value="TreeGrafter"/>
</dbReference>
<feature type="transmembrane region" description="Helical" evidence="6">
    <location>
        <begin position="27"/>
        <end position="49"/>
    </location>
</feature>
<comment type="similarity">
    <text evidence="5">Belongs to the FNT transporter (TC 1.A.16) family.</text>
</comment>
<feature type="transmembrane region" description="Helical" evidence="6">
    <location>
        <begin position="61"/>
        <end position="80"/>
    </location>
</feature>
<comment type="caution">
    <text evidence="7">The sequence shown here is derived from an EMBL/GenBank/DDBJ whole genome shotgun (WGS) entry which is preliminary data.</text>
</comment>
<feature type="transmembrane region" description="Helical" evidence="6">
    <location>
        <begin position="156"/>
        <end position="175"/>
    </location>
</feature>
<dbReference type="AlphaFoldDB" id="A0A0J1L819"/>
<dbReference type="RefSeq" id="WP_047943410.1">
    <property type="nucleotide sequence ID" value="NZ_CP053989.1"/>
</dbReference>
<evidence type="ECO:0000313" key="8">
    <source>
        <dbReference type="Proteomes" id="UP000036045"/>
    </source>
</evidence>
<dbReference type="PROSITE" id="PS01006">
    <property type="entry name" value="FORMATE_NITRITE_TP_2"/>
    <property type="match status" value="1"/>
</dbReference>
<feature type="transmembrane region" description="Helical" evidence="6">
    <location>
        <begin position="112"/>
        <end position="135"/>
    </location>
</feature>
<dbReference type="PATRIC" id="fig|1397.4.peg.1531"/>
<dbReference type="OrthoDB" id="9786493at2"/>
<gene>
    <name evidence="7" type="ORF">ABW02_16670</name>
</gene>
<dbReference type="InterPro" id="IPR023271">
    <property type="entry name" value="Aquaporin-like"/>
</dbReference>
<dbReference type="EMBL" id="LDPH01000018">
    <property type="protein sequence ID" value="KLV25070.1"/>
    <property type="molecule type" value="Genomic_DNA"/>
</dbReference>
<protein>
    <submittedName>
        <fullName evidence="7">Transporter</fullName>
    </submittedName>
</protein>
<name>A0A0J1L819_NIACI</name>
<dbReference type="Gene3D" id="1.20.1080.10">
    <property type="entry name" value="Glycerol uptake facilitator protein"/>
    <property type="match status" value="1"/>
</dbReference>
<proteinExistence type="inferred from homology"/>
<reference evidence="7 8" key="1">
    <citation type="submission" date="2015-05" db="EMBL/GenBank/DDBJ databases">
        <title>Whole genome sequence and identification of bacterial endophytes from Costus igneus.</title>
        <authorList>
            <person name="Lee Y.P."/>
            <person name="Gan H.M."/>
            <person name="Eng W."/>
            <person name="Wheatley M.S."/>
            <person name="Caraballo A."/>
            <person name="Polter S."/>
            <person name="Savka M.A."/>
            <person name="Hudson A.O."/>
        </authorList>
    </citation>
    <scope>NUCLEOTIDE SEQUENCE [LARGE SCALE GENOMIC DNA]</scope>
    <source>
        <strain evidence="7 8">RIT379</strain>
    </source>
</reference>
<keyword evidence="2 6" id="KW-0812">Transmembrane</keyword>
<organism evidence="7 8">
    <name type="scientific">Niallia circulans</name>
    <name type="common">Bacillus circulans</name>
    <dbReference type="NCBI Taxonomy" id="1397"/>
    <lineage>
        <taxon>Bacteria</taxon>
        <taxon>Bacillati</taxon>
        <taxon>Bacillota</taxon>
        <taxon>Bacilli</taxon>
        <taxon>Bacillales</taxon>
        <taxon>Bacillaceae</taxon>
        <taxon>Niallia</taxon>
    </lineage>
</organism>
<evidence type="ECO:0000256" key="5">
    <source>
        <dbReference type="ARBA" id="ARBA00049660"/>
    </source>
</evidence>
<evidence type="ECO:0000256" key="6">
    <source>
        <dbReference type="SAM" id="Phobius"/>
    </source>
</evidence>
<accession>A0A0J1L819</accession>
<evidence type="ECO:0000313" key="7">
    <source>
        <dbReference type="EMBL" id="KLV25070.1"/>
    </source>
</evidence>